<dbReference type="RefSeq" id="XP_018133586.2">
    <property type="nucleotide sequence ID" value="XM_018271754.2"/>
</dbReference>
<name>A0A1B8GVJ6_9PEZI</name>
<dbReference type="Gene3D" id="1.20.58.340">
    <property type="entry name" value="Magnesium transport protein CorA, transmembrane region"/>
    <property type="match status" value="1"/>
</dbReference>
<dbReference type="InterPro" id="IPR002523">
    <property type="entry name" value="MgTranspt_CorA/ZnTranspt_ZntB"/>
</dbReference>
<dbReference type="Proteomes" id="UP000091956">
    <property type="component" value="Unassembled WGS sequence"/>
</dbReference>
<dbReference type="Pfam" id="PF01544">
    <property type="entry name" value="CorA"/>
    <property type="match status" value="1"/>
</dbReference>
<dbReference type="GO" id="GO:0016020">
    <property type="term" value="C:membrane"/>
    <property type="evidence" value="ECO:0007669"/>
    <property type="project" value="InterPro"/>
</dbReference>
<gene>
    <name evidence="3" type="ORF">VE01_02243</name>
</gene>
<dbReference type="GeneID" id="28835629"/>
<sequence>MRMRGSEPPEMSGALQGNASMSRSSREASENFTGYPSDSDSDSDGDESMSVYRREAGAGGRREQSFFIVSDPKKHPEYRLGPLERIEIRPILKASTFKILKPKKKRRKSMNQYAIDAIRRNGVNGSVLDLPEANIRLPDSDSDSLSGDESGQSHPQNIKWKDRSSLDAIIREGNTSRNSKALPTIMEPTLRHFKYSDMIIRASPVFRHFYKVLDGVPSRNNNVANITSIDFSDNFRDSPTEFIVGSNDSHNIRRLGAIGQIPENVKQRLLIVPDLAPQIINLLGNLFGLSPEVFEEHLINSGYEGANYDDKPAHTWSTAKMKKSHASIKWYRPVQRRPVPPYSTRDREVLLDPTQGRLKRSEDYDRDGLVYQTQSNIFRSEWEMWTDPTITAEDDRICGWEERATIWSQKLDGRDCYIVILVLDPLPVIEEGVEQVVEAARVYRPDKDGSDSDDSFVDPAEDAEHLWKLAEKLQTQRASKKRTTQLQKMLNPSGKDRKQDDEAASVLSQAFEKVKVKVLNLVRLHPVFQQIVPRAHIAVGIDEAFRHAPLLDELGRQLFNTTSTKDEFCQWLDSMPPGRDDHHFALTTPLYHIIQQDSINLLSHLHKTLDEINLDMLSDAKMEDRVVMWRQIIARAQLELPELKRSITSFFTFTQLLGVKGGSDIQGQFKDLSTGIDDMIQRLQIASSSLTSNMALLDSRRSIAEAQAVTKLTELAFFFIPLSFTATLFGMQVEQLATPAPIWIFLVLGTGFIALSYLVRLTIRSAWLHRLIKAYKESIAIYAQSKRQPLKQGNVPASMFVRWAGHMVAHGLAANHRAMVTWISSSRPGRIIVGASLVSFIVVPLAVIWTRPLAPGIRAAITAVIVLLVVTTVVLNVMWRIVSAARGSNDRYGSTTYTHASGSGSGSGSL</sequence>
<evidence type="ECO:0000313" key="4">
    <source>
        <dbReference type="Proteomes" id="UP000091956"/>
    </source>
</evidence>
<dbReference type="STRING" id="342668.A0A1B8GVJ6"/>
<feature type="compositionally biased region" description="Basic and acidic residues" evidence="1">
    <location>
        <begin position="52"/>
        <end position="64"/>
    </location>
</feature>
<keyword evidence="2" id="KW-1133">Transmembrane helix</keyword>
<dbReference type="EMBL" id="KV460211">
    <property type="protein sequence ID" value="OBT99853.2"/>
    <property type="molecule type" value="Genomic_DNA"/>
</dbReference>
<proteinExistence type="predicted"/>
<feature type="transmembrane region" description="Helical" evidence="2">
    <location>
        <begin position="856"/>
        <end position="879"/>
    </location>
</feature>
<keyword evidence="2" id="KW-0472">Membrane</keyword>
<feature type="region of interest" description="Disordered" evidence="1">
    <location>
        <begin position="138"/>
        <end position="162"/>
    </location>
</feature>
<reference evidence="3 4" key="1">
    <citation type="submission" date="2016-03" db="EMBL/GenBank/DDBJ databases">
        <title>Comparative genomics of Pseudogymnoascus destructans, the fungus causing white-nose syndrome of bats.</title>
        <authorList>
            <person name="Palmer J.M."/>
            <person name="Drees K.P."/>
            <person name="Foster J.T."/>
            <person name="Lindner D.L."/>
        </authorList>
    </citation>
    <scope>NUCLEOTIDE SEQUENCE [LARGE SCALE GENOMIC DNA]</scope>
    <source>
        <strain evidence="3 4">UAMH 10579</strain>
    </source>
</reference>
<dbReference type="AlphaFoldDB" id="A0A1B8GVJ6"/>
<keyword evidence="4" id="KW-1185">Reference proteome</keyword>
<protein>
    <submittedName>
        <fullName evidence="3">Uncharacterized protein</fullName>
    </submittedName>
</protein>
<keyword evidence="2" id="KW-0812">Transmembrane</keyword>
<accession>A0A1B8GVJ6</accession>
<evidence type="ECO:0000256" key="1">
    <source>
        <dbReference type="SAM" id="MobiDB-lite"/>
    </source>
</evidence>
<feature type="transmembrane region" description="Helical" evidence="2">
    <location>
        <begin position="742"/>
        <end position="763"/>
    </location>
</feature>
<evidence type="ECO:0000313" key="3">
    <source>
        <dbReference type="EMBL" id="OBT99853.2"/>
    </source>
</evidence>
<organism evidence="3 4">
    <name type="scientific">Pseudogymnoascus verrucosus</name>
    <dbReference type="NCBI Taxonomy" id="342668"/>
    <lineage>
        <taxon>Eukaryota</taxon>
        <taxon>Fungi</taxon>
        <taxon>Dikarya</taxon>
        <taxon>Ascomycota</taxon>
        <taxon>Pezizomycotina</taxon>
        <taxon>Leotiomycetes</taxon>
        <taxon>Thelebolales</taxon>
        <taxon>Thelebolaceae</taxon>
        <taxon>Pseudogymnoascus</taxon>
    </lineage>
</organism>
<feature type="region of interest" description="Disordered" evidence="1">
    <location>
        <begin position="1"/>
        <end position="69"/>
    </location>
</feature>
<feature type="transmembrane region" description="Helical" evidence="2">
    <location>
        <begin position="831"/>
        <end position="850"/>
    </location>
</feature>
<feature type="region of interest" description="Disordered" evidence="1">
    <location>
        <begin position="478"/>
        <end position="501"/>
    </location>
</feature>
<dbReference type="GO" id="GO:0046873">
    <property type="term" value="F:metal ion transmembrane transporter activity"/>
    <property type="evidence" value="ECO:0007669"/>
    <property type="project" value="InterPro"/>
</dbReference>
<evidence type="ECO:0000256" key="2">
    <source>
        <dbReference type="SAM" id="Phobius"/>
    </source>
</evidence>
<reference evidence="4" key="2">
    <citation type="journal article" date="2018" name="Nat. Commun.">
        <title>Extreme sensitivity to ultraviolet light in the fungal pathogen causing white-nose syndrome of bats.</title>
        <authorList>
            <person name="Palmer J.M."/>
            <person name="Drees K.P."/>
            <person name="Foster J.T."/>
            <person name="Lindner D.L."/>
        </authorList>
    </citation>
    <scope>NUCLEOTIDE SEQUENCE [LARGE SCALE GENOMIC DNA]</scope>
    <source>
        <strain evidence="4">UAMH 10579</strain>
    </source>
</reference>
<feature type="compositionally biased region" description="Low complexity" evidence="1">
    <location>
        <begin position="143"/>
        <end position="153"/>
    </location>
</feature>